<evidence type="ECO:0000313" key="1">
    <source>
        <dbReference type="EMBL" id="GJT04632.1"/>
    </source>
</evidence>
<protein>
    <submittedName>
        <fullName evidence="1">Uncharacterized protein</fullName>
    </submittedName>
</protein>
<organism evidence="1 2">
    <name type="scientific">Tanacetum coccineum</name>
    <dbReference type="NCBI Taxonomy" id="301880"/>
    <lineage>
        <taxon>Eukaryota</taxon>
        <taxon>Viridiplantae</taxon>
        <taxon>Streptophyta</taxon>
        <taxon>Embryophyta</taxon>
        <taxon>Tracheophyta</taxon>
        <taxon>Spermatophyta</taxon>
        <taxon>Magnoliopsida</taxon>
        <taxon>eudicotyledons</taxon>
        <taxon>Gunneridae</taxon>
        <taxon>Pentapetalae</taxon>
        <taxon>asterids</taxon>
        <taxon>campanulids</taxon>
        <taxon>Asterales</taxon>
        <taxon>Asteraceae</taxon>
        <taxon>Asteroideae</taxon>
        <taxon>Anthemideae</taxon>
        <taxon>Anthemidinae</taxon>
        <taxon>Tanacetum</taxon>
    </lineage>
</organism>
<keyword evidence="2" id="KW-1185">Reference proteome</keyword>
<sequence>MRTDELHKFSDGTLNHVRTTLNDIATRIQMGYFPKRRWSPQDKRRARVMISAIDRKLRDRRLMRSLEKFVGGRPLAARKDHMIYHIFTLRVLRNYLVIWPEHPSDIITMKMEILLEQPSNKLMGVKEFQRSLCHSDTERLSRSDEVLKLKNFKKDATLKLFKSTNQERYEHVGPKVTSLQDGETRLCLVDDLKNIRVILLTVKMEILLEPTSNKLMVGRSSWIRRILKDGGEVKEFQRSFRHSDTERLSRSDEVLKLKNFKKDEAILKLFKKTYQERYEHVGPEVTRSLEGKDYKMATKDYAWLMILKSSKDYIQVKNKIQAKA</sequence>
<proteinExistence type="predicted"/>
<gene>
    <name evidence="1" type="ORF">Tco_0839094</name>
</gene>
<dbReference type="Proteomes" id="UP001151760">
    <property type="component" value="Unassembled WGS sequence"/>
</dbReference>
<dbReference type="EMBL" id="BQNB010012524">
    <property type="protein sequence ID" value="GJT04632.1"/>
    <property type="molecule type" value="Genomic_DNA"/>
</dbReference>
<reference evidence="1" key="1">
    <citation type="journal article" date="2022" name="Int. J. Mol. Sci.">
        <title>Draft Genome of Tanacetum Coccineum: Genomic Comparison of Closely Related Tanacetum-Family Plants.</title>
        <authorList>
            <person name="Yamashiro T."/>
            <person name="Shiraishi A."/>
            <person name="Nakayama K."/>
            <person name="Satake H."/>
        </authorList>
    </citation>
    <scope>NUCLEOTIDE SEQUENCE</scope>
</reference>
<name>A0ABQ5ASU9_9ASTR</name>
<reference evidence="1" key="2">
    <citation type="submission" date="2022-01" db="EMBL/GenBank/DDBJ databases">
        <authorList>
            <person name="Yamashiro T."/>
            <person name="Shiraishi A."/>
            <person name="Satake H."/>
            <person name="Nakayama K."/>
        </authorList>
    </citation>
    <scope>NUCLEOTIDE SEQUENCE</scope>
</reference>
<accession>A0ABQ5ASU9</accession>
<comment type="caution">
    <text evidence="1">The sequence shown here is derived from an EMBL/GenBank/DDBJ whole genome shotgun (WGS) entry which is preliminary data.</text>
</comment>
<evidence type="ECO:0000313" key="2">
    <source>
        <dbReference type="Proteomes" id="UP001151760"/>
    </source>
</evidence>